<keyword evidence="3" id="KW-1185">Reference proteome</keyword>
<feature type="chain" id="PRO_5045274671" description="T9SS type A sorting domain-containing protein" evidence="1">
    <location>
        <begin position="22"/>
        <end position="271"/>
    </location>
</feature>
<gene>
    <name evidence="2" type="ORF">GCM10022257_28070</name>
</gene>
<accession>A0ABP8EEN9</accession>
<evidence type="ECO:0008006" key="4">
    <source>
        <dbReference type="Google" id="ProtNLM"/>
    </source>
</evidence>
<feature type="signal peptide" evidence="1">
    <location>
        <begin position="1"/>
        <end position="21"/>
    </location>
</feature>
<reference evidence="3" key="1">
    <citation type="journal article" date="2019" name="Int. J. Syst. Evol. Microbiol.">
        <title>The Global Catalogue of Microorganisms (GCM) 10K type strain sequencing project: providing services to taxonomists for standard genome sequencing and annotation.</title>
        <authorList>
            <consortium name="The Broad Institute Genomics Platform"/>
            <consortium name="The Broad Institute Genome Sequencing Center for Infectious Disease"/>
            <person name="Wu L."/>
            <person name="Ma J."/>
        </authorList>
    </citation>
    <scope>NUCLEOTIDE SEQUENCE [LARGE SCALE GENOMIC DNA]</scope>
    <source>
        <strain evidence="3">JCM 17452</strain>
    </source>
</reference>
<dbReference type="RefSeq" id="WP_139003090.1">
    <property type="nucleotide sequence ID" value="NZ_BAABAV010000005.1"/>
</dbReference>
<proteinExistence type="predicted"/>
<evidence type="ECO:0000256" key="1">
    <source>
        <dbReference type="SAM" id="SignalP"/>
    </source>
</evidence>
<evidence type="ECO:0000313" key="2">
    <source>
        <dbReference type="EMBL" id="GAA4270706.1"/>
    </source>
</evidence>
<dbReference type="Proteomes" id="UP001500027">
    <property type="component" value="Unassembled WGS sequence"/>
</dbReference>
<protein>
    <recommendedName>
        <fullName evidence="4">T9SS type A sorting domain-containing protein</fullName>
    </recommendedName>
</protein>
<name>A0ABP8EEN9_9FLAO</name>
<evidence type="ECO:0000313" key="3">
    <source>
        <dbReference type="Proteomes" id="UP001500027"/>
    </source>
</evidence>
<keyword evidence="1" id="KW-0732">Signal</keyword>
<dbReference type="EMBL" id="BAABAV010000005">
    <property type="protein sequence ID" value="GAA4270706.1"/>
    <property type="molecule type" value="Genomic_DNA"/>
</dbReference>
<comment type="caution">
    <text evidence="2">The sequence shown here is derived from an EMBL/GenBank/DDBJ whole genome shotgun (WGS) entry which is preliminary data.</text>
</comment>
<organism evidence="2 3">
    <name type="scientific">Hyunsoonleella aestuarii</name>
    <dbReference type="NCBI Taxonomy" id="912802"/>
    <lineage>
        <taxon>Bacteria</taxon>
        <taxon>Pseudomonadati</taxon>
        <taxon>Bacteroidota</taxon>
        <taxon>Flavobacteriia</taxon>
        <taxon>Flavobacteriales</taxon>
        <taxon>Flavobacteriaceae</taxon>
    </lineage>
</organism>
<sequence>MTKITRLCFIALLFVFSNGIAKPNAIVDNSNSTYVYNNIQRVRIDFKMPDGFTRHLLLAFTKNNAASDAYDYGYDALNQDAFPYDLNWLVDEQRCTIQGVGAFDDTKKYPFWMFMSQSGDIEISLDRLEYFDSLIDIFVYDSLLDEYYQINDESYKKTIESGEYSNRFYLAFKSEETSESIAKSALSTSEVEIATTSIKFLNNSKELYVQTNSEIKEIIAYNIQGQKLLSFNSFNNNSTKIPLSNLNIKNHVIVTVKTDIGLTTRQLFIMP</sequence>